<dbReference type="Proteomes" id="UP000464658">
    <property type="component" value="Chromosome"/>
</dbReference>
<dbReference type="InterPro" id="IPR008966">
    <property type="entry name" value="Adhesion_dom_sf"/>
</dbReference>
<dbReference type="Gene3D" id="2.60.40.740">
    <property type="match status" value="1"/>
</dbReference>
<sequence length="65" mass="7183">MNAVVSIPNGGKYTSKSGNQQGKVIDWKLNINFGQSTVQDATIIDHPSSNQAIIEKTHFISIRRQ</sequence>
<name>A0A5S9M6X5_BACIA</name>
<evidence type="ECO:0000313" key="1">
    <source>
        <dbReference type="EMBL" id="BBP87914.1"/>
    </source>
</evidence>
<organism evidence="1 2">
    <name type="scientific">Bacillus safensis</name>
    <dbReference type="NCBI Taxonomy" id="561879"/>
    <lineage>
        <taxon>Bacteria</taxon>
        <taxon>Bacillati</taxon>
        <taxon>Bacillota</taxon>
        <taxon>Bacilli</taxon>
        <taxon>Bacillales</taxon>
        <taxon>Bacillaceae</taxon>
        <taxon>Bacillus</taxon>
    </lineage>
</organism>
<dbReference type="SUPFAM" id="SSF49401">
    <property type="entry name" value="Bacterial adhesins"/>
    <property type="match status" value="1"/>
</dbReference>
<proteinExistence type="predicted"/>
<reference evidence="1 2" key="1">
    <citation type="submission" date="2019-12" db="EMBL/GenBank/DDBJ databases">
        <title>Full genome sequence of a Bacillus safensis strain isolated from commercially available natto in Indonesia.</title>
        <authorList>
            <person name="Yoshida M."/>
            <person name="Uomi M."/>
            <person name="Waturangi D."/>
            <person name="Ekaputri J.J."/>
            <person name="Setiamarga D.H.E."/>
        </authorList>
    </citation>
    <scope>NUCLEOTIDE SEQUENCE [LARGE SCALE GENOMIC DNA]</scope>
    <source>
        <strain evidence="1 2">IDN1</strain>
    </source>
</reference>
<dbReference type="EMBL" id="AP021906">
    <property type="protein sequence ID" value="BBP87914.1"/>
    <property type="molecule type" value="Genomic_DNA"/>
</dbReference>
<evidence type="ECO:0000313" key="2">
    <source>
        <dbReference type="Proteomes" id="UP000464658"/>
    </source>
</evidence>
<protein>
    <submittedName>
        <fullName evidence="1">Uncharacterized protein</fullName>
    </submittedName>
</protein>
<gene>
    <name evidence="1" type="ORF">BsIDN1_15320</name>
</gene>
<accession>A0A5S9M6X5</accession>
<dbReference type="AlphaFoldDB" id="A0A5S9M6X5"/>